<comment type="caution">
    <text evidence="2">The sequence shown here is derived from an EMBL/GenBank/DDBJ whole genome shotgun (WGS) entry which is preliminary data.</text>
</comment>
<dbReference type="Gene3D" id="2.60.40.10">
    <property type="entry name" value="Immunoglobulins"/>
    <property type="match status" value="1"/>
</dbReference>
<dbReference type="Pfam" id="PF22352">
    <property type="entry name" value="K319L-like_PKD"/>
    <property type="match status" value="1"/>
</dbReference>
<dbReference type="Proteomes" id="UP001589813">
    <property type="component" value="Unassembled WGS sequence"/>
</dbReference>
<accession>A0ABV6BHG2</accession>
<gene>
    <name evidence="2" type="ORF">ACFFJP_16180</name>
</gene>
<feature type="signal peptide" evidence="1">
    <location>
        <begin position="1"/>
        <end position="26"/>
    </location>
</feature>
<evidence type="ECO:0000313" key="2">
    <source>
        <dbReference type="EMBL" id="MFC0049839.1"/>
    </source>
</evidence>
<reference evidence="2 3" key="1">
    <citation type="submission" date="2024-09" db="EMBL/GenBank/DDBJ databases">
        <authorList>
            <person name="Sun Q."/>
            <person name="Mori K."/>
        </authorList>
    </citation>
    <scope>NUCLEOTIDE SEQUENCE [LARGE SCALE GENOMIC DNA]</scope>
    <source>
        <strain evidence="2 3">KCTC 23315</strain>
    </source>
</reference>
<keyword evidence="3" id="KW-1185">Reference proteome</keyword>
<evidence type="ECO:0000256" key="1">
    <source>
        <dbReference type="SAM" id="SignalP"/>
    </source>
</evidence>
<dbReference type="InterPro" id="IPR013783">
    <property type="entry name" value="Ig-like_fold"/>
</dbReference>
<sequence>MTTLRQSGLITLLFSTLLLHGCGSDANETLPQPIAPQLSVNSDITIKEHRDTTLTATGSSGTFKWTQLSGPELQLLSTDSSTVKISTPSVSEDTKAVLQVSLTSADNQTISKQVTVFIKNNLPPQISVNFKPYREKTSGSFSVEATDSDGTIKSYEWKQLRGPDLKMTGANTATIQFTVPAVIDPNQFVTISVRVTDDDGDAASYIYGRPIEQNMLEFKLTGRLTDPALAGATVVAHKGSLPVVTKAGSNGEFNLTVSTDDDETNLLTLLQAIKAGHGNLSYYALIPDLASRKATEPVQINAFSTAWYAALVGANHGKSPASLAELRDAEPAAVVENMSEQAAVATLLMAGQITLPGASSLYKVLTDQQDYLSVLDDLNLNKPGLISATETAVLADPQQTPSADQWPELTSPLYEVEPAIKGFSTSGSRSYQLADNGSGQYLDLGRAKAFQWQRQLSPLTLTWPDFRYDSFESVRPGLMGLSTEQAEQLRRWNYTSLPITFTYQKSTLQLLATGVDGNIFRVTDTVLQQMQPFSVFGQHFNLPDQQVTKSRIVRIVQTPEQPQSFVAAELNTDWSVARYLPKAYTDFQKFYHDRLSFNPDGTGRSLNQSQSFRWQINADGALQIIFADNSAMQLKKIRQLGEIWQVYQRYFAADGTVQLGTMHSAFAITLSAETDKLILNAPEHYWQEMNPLKSPQAWAGNKIRLQAADGTVNAQGYQISADHTGYFVRADESKLPAFSPRLTHKHRWLLTSDNTGSVITAEGNVFCLTEAFCYQRQWRLLKTTKGLIGKRLYLEELVRSRFDPQDPMSYLYGPTLIIYEEVPFTYFNQP</sequence>
<feature type="chain" id="PRO_5046555303" evidence="1">
    <location>
        <begin position="27"/>
        <end position="830"/>
    </location>
</feature>
<protein>
    <submittedName>
        <fullName evidence="2">Uncharacterized protein</fullName>
    </submittedName>
</protein>
<dbReference type="Gene3D" id="2.60.40.3010">
    <property type="match status" value="1"/>
</dbReference>
<proteinExistence type="predicted"/>
<name>A0ABV6BHG2_9GAMM</name>
<dbReference type="RefSeq" id="WP_377246456.1">
    <property type="nucleotide sequence ID" value="NZ_JBHLXP010000004.1"/>
</dbReference>
<keyword evidence="1" id="KW-0732">Signal</keyword>
<organism evidence="2 3">
    <name type="scientific">Rheinheimera tilapiae</name>
    <dbReference type="NCBI Taxonomy" id="875043"/>
    <lineage>
        <taxon>Bacteria</taxon>
        <taxon>Pseudomonadati</taxon>
        <taxon>Pseudomonadota</taxon>
        <taxon>Gammaproteobacteria</taxon>
        <taxon>Chromatiales</taxon>
        <taxon>Chromatiaceae</taxon>
        <taxon>Rheinheimera</taxon>
    </lineage>
</organism>
<dbReference type="EMBL" id="JBHLXP010000004">
    <property type="protein sequence ID" value="MFC0049839.1"/>
    <property type="molecule type" value="Genomic_DNA"/>
</dbReference>
<evidence type="ECO:0000313" key="3">
    <source>
        <dbReference type="Proteomes" id="UP001589813"/>
    </source>
</evidence>